<proteinExistence type="predicted"/>
<dbReference type="EMBL" id="JAHRHJ020003813">
    <property type="protein sequence ID" value="KAH9290709.1"/>
    <property type="molecule type" value="Genomic_DNA"/>
</dbReference>
<feature type="non-terminal residue" evidence="1">
    <location>
        <position position="87"/>
    </location>
</feature>
<evidence type="ECO:0000313" key="2">
    <source>
        <dbReference type="Proteomes" id="UP000824469"/>
    </source>
</evidence>
<comment type="caution">
    <text evidence="1">The sequence shown here is derived from an EMBL/GenBank/DDBJ whole genome shotgun (WGS) entry which is preliminary data.</text>
</comment>
<dbReference type="Proteomes" id="UP000824469">
    <property type="component" value="Unassembled WGS sequence"/>
</dbReference>
<keyword evidence="2" id="KW-1185">Reference proteome</keyword>
<name>A0AA38F337_TAXCH</name>
<accession>A0AA38F337</accession>
<organism evidence="1 2">
    <name type="scientific">Taxus chinensis</name>
    <name type="common">Chinese yew</name>
    <name type="synonym">Taxus wallichiana var. chinensis</name>
    <dbReference type="NCBI Taxonomy" id="29808"/>
    <lineage>
        <taxon>Eukaryota</taxon>
        <taxon>Viridiplantae</taxon>
        <taxon>Streptophyta</taxon>
        <taxon>Embryophyta</taxon>
        <taxon>Tracheophyta</taxon>
        <taxon>Spermatophyta</taxon>
        <taxon>Pinopsida</taxon>
        <taxon>Pinidae</taxon>
        <taxon>Conifers II</taxon>
        <taxon>Cupressales</taxon>
        <taxon>Taxaceae</taxon>
        <taxon>Taxus</taxon>
    </lineage>
</organism>
<evidence type="ECO:0000313" key="1">
    <source>
        <dbReference type="EMBL" id="KAH9290709.1"/>
    </source>
</evidence>
<sequence>MDVGCANGANFINAAYELVRQVGCKENVCNKRGKRAMRAQLFMMKQAGNVRHWHGCSLCNRGERCAIGATVLHVAECANALKEKENT</sequence>
<protein>
    <submittedName>
        <fullName evidence="1">Uncharacterized protein</fullName>
    </submittedName>
</protein>
<reference evidence="1 2" key="1">
    <citation type="journal article" date="2021" name="Nat. Plants">
        <title>The Taxus genome provides insights into paclitaxel biosynthesis.</title>
        <authorList>
            <person name="Xiong X."/>
            <person name="Gou J."/>
            <person name="Liao Q."/>
            <person name="Li Y."/>
            <person name="Zhou Q."/>
            <person name="Bi G."/>
            <person name="Li C."/>
            <person name="Du R."/>
            <person name="Wang X."/>
            <person name="Sun T."/>
            <person name="Guo L."/>
            <person name="Liang H."/>
            <person name="Lu P."/>
            <person name="Wu Y."/>
            <person name="Zhang Z."/>
            <person name="Ro D.K."/>
            <person name="Shang Y."/>
            <person name="Huang S."/>
            <person name="Yan J."/>
        </authorList>
    </citation>
    <scope>NUCLEOTIDE SEQUENCE [LARGE SCALE GENOMIC DNA]</scope>
    <source>
        <strain evidence="1">Ta-2019</strain>
    </source>
</reference>
<dbReference type="AlphaFoldDB" id="A0AA38F337"/>
<gene>
    <name evidence="1" type="ORF">KI387_034826</name>
</gene>